<keyword evidence="2" id="KW-1185">Reference proteome</keyword>
<gene>
    <name evidence="1" type="ORF">MEDL_13244</name>
</gene>
<comment type="caution">
    <text evidence="1">The sequence shown here is derived from an EMBL/GenBank/DDBJ whole genome shotgun (WGS) entry which is preliminary data.</text>
</comment>
<evidence type="ECO:0000313" key="1">
    <source>
        <dbReference type="EMBL" id="CAG2198489.1"/>
    </source>
</evidence>
<dbReference type="EMBL" id="CAJPWZ010000681">
    <property type="protein sequence ID" value="CAG2198489.1"/>
    <property type="molecule type" value="Genomic_DNA"/>
</dbReference>
<evidence type="ECO:0000313" key="2">
    <source>
        <dbReference type="Proteomes" id="UP000683360"/>
    </source>
</evidence>
<proteinExistence type="predicted"/>
<dbReference type="Proteomes" id="UP000683360">
    <property type="component" value="Unassembled WGS sequence"/>
</dbReference>
<accession>A0A8S3QPH4</accession>
<organism evidence="1 2">
    <name type="scientific">Mytilus edulis</name>
    <name type="common">Blue mussel</name>
    <dbReference type="NCBI Taxonomy" id="6550"/>
    <lineage>
        <taxon>Eukaryota</taxon>
        <taxon>Metazoa</taxon>
        <taxon>Spiralia</taxon>
        <taxon>Lophotrochozoa</taxon>
        <taxon>Mollusca</taxon>
        <taxon>Bivalvia</taxon>
        <taxon>Autobranchia</taxon>
        <taxon>Pteriomorphia</taxon>
        <taxon>Mytilida</taxon>
        <taxon>Mytiloidea</taxon>
        <taxon>Mytilidae</taxon>
        <taxon>Mytilinae</taxon>
        <taxon>Mytilus</taxon>
    </lineage>
</organism>
<protein>
    <submittedName>
        <fullName evidence="1">Uncharacterized protein</fullName>
    </submittedName>
</protein>
<dbReference type="AlphaFoldDB" id="A0A8S3QPH4"/>
<reference evidence="1" key="1">
    <citation type="submission" date="2021-03" db="EMBL/GenBank/DDBJ databases">
        <authorList>
            <person name="Bekaert M."/>
        </authorList>
    </citation>
    <scope>NUCLEOTIDE SEQUENCE</scope>
</reference>
<sequence length="335" mass="38348">MTPIQPLTESSWDFSFLMQKERLVCGYECIVRRICDVRRKENGVQKEKEKWRKTPCSSHPDSYTVSLALYRYLCQNIVGTENYVKSIRQLNAVRDDVMSTKSTAHIISGSFGEGLEMRGSDLDVMDIGKLIEVYADENTQPNPNKLYFRMETDDVKPDMDTNTVSLALYRYLCQNIIGTENHVKTMRLMNTVMDNLKSSMLSTTITSGSFGEGLEMRGSDLDNMNVAKLSEVYEYKKTRLCPYTIYYKMETDDVKPGFTQLLLERKNNKATLEYCEELNGNLYLSSAVYKQPYLDYGETTLTLHGPCLSDNSGILDIAFSFHYICGFTSEQEQVC</sequence>
<name>A0A8S3QPH4_MYTED</name>